<organism evidence="6 7">
    <name type="scientific">Carboxylicivirga mesophila</name>
    <dbReference type="NCBI Taxonomy" id="1166478"/>
    <lineage>
        <taxon>Bacteria</taxon>
        <taxon>Pseudomonadati</taxon>
        <taxon>Bacteroidota</taxon>
        <taxon>Bacteroidia</taxon>
        <taxon>Marinilabiliales</taxon>
        <taxon>Marinilabiliaceae</taxon>
        <taxon>Carboxylicivirga</taxon>
    </lineage>
</organism>
<evidence type="ECO:0000256" key="1">
    <source>
        <dbReference type="ARBA" id="ARBA00008779"/>
    </source>
</evidence>
<accession>A0ABS5K8F4</accession>
<keyword evidence="3" id="KW-0378">Hydrolase</keyword>
<dbReference type="PROSITE" id="PS00523">
    <property type="entry name" value="SULFATASE_1"/>
    <property type="match status" value="1"/>
</dbReference>
<reference evidence="6 7" key="1">
    <citation type="journal article" date="2014" name="Int. J. Syst. Evol. Microbiol.">
        <title>Carboxylicivirga gen. nov. in the family Marinilabiliaceae with two novel species, Carboxylicivirga mesophila sp. nov. and Carboxylicivirga taeanensis sp. nov., and reclassification of Cytophaga fermentans as Saccharicrinis fermentans gen. nov., comb. nov.</title>
        <authorList>
            <person name="Yang S.H."/>
            <person name="Seo H.S."/>
            <person name="Woo J.H."/>
            <person name="Oh H.M."/>
            <person name="Jang H."/>
            <person name="Lee J.H."/>
            <person name="Kim S.J."/>
            <person name="Kwon K.K."/>
        </authorList>
    </citation>
    <scope>NUCLEOTIDE SEQUENCE [LARGE SCALE GENOMIC DNA]</scope>
    <source>
        <strain evidence="6 7">JCM 18290</strain>
    </source>
</reference>
<dbReference type="InterPro" id="IPR017850">
    <property type="entry name" value="Alkaline_phosphatase_core_sf"/>
</dbReference>
<evidence type="ECO:0000259" key="5">
    <source>
        <dbReference type="Pfam" id="PF00884"/>
    </source>
</evidence>
<keyword evidence="4" id="KW-0106">Calcium</keyword>
<dbReference type="Gene3D" id="3.40.720.10">
    <property type="entry name" value="Alkaline Phosphatase, subunit A"/>
    <property type="match status" value="1"/>
</dbReference>
<feature type="domain" description="Sulfatase N-terminal" evidence="5">
    <location>
        <begin position="30"/>
        <end position="350"/>
    </location>
</feature>
<dbReference type="PROSITE" id="PS00149">
    <property type="entry name" value="SULFATASE_2"/>
    <property type="match status" value="1"/>
</dbReference>
<dbReference type="CDD" id="cd16144">
    <property type="entry name" value="ARS_like"/>
    <property type="match status" value="1"/>
</dbReference>
<protein>
    <submittedName>
        <fullName evidence="6">Sulfatase</fullName>
    </submittedName>
</protein>
<comment type="caution">
    <text evidence="6">The sequence shown here is derived from an EMBL/GenBank/DDBJ whole genome shotgun (WGS) entry which is preliminary data.</text>
</comment>
<name>A0ABS5K8F4_9BACT</name>
<dbReference type="InterPro" id="IPR000917">
    <property type="entry name" value="Sulfatase_N"/>
</dbReference>
<keyword evidence="2" id="KW-0479">Metal-binding</keyword>
<keyword evidence="7" id="KW-1185">Reference proteome</keyword>
<evidence type="ECO:0000313" key="6">
    <source>
        <dbReference type="EMBL" id="MBS2211281.1"/>
    </source>
</evidence>
<dbReference type="RefSeq" id="WP_212227350.1">
    <property type="nucleotide sequence ID" value="NZ_JAGUCN010000007.1"/>
</dbReference>
<comment type="similarity">
    <text evidence="1">Belongs to the sulfatase family.</text>
</comment>
<dbReference type="PANTHER" id="PTHR42693">
    <property type="entry name" value="ARYLSULFATASE FAMILY MEMBER"/>
    <property type="match status" value="1"/>
</dbReference>
<dbReference type="PANTHER" id="PTHR42693:SF33">
    <property type="entry name" value="ARYLSULFATASE"/>
    <property type="match status" value="1"/>
</dbReference>
<dbReference type="InterPro" id="IPR050738">
    <property type="entry name" value="Sulfatase"/>
</dbReference>
<evidence type="ECO:0000256" key="3">
    <source>
        <dbReference type="ARBA" id="ARBA00022801"/>
    </source>
</evidence>
<dbReference type="Pfam" id="PF00884">
    <property type="entry name" value="Sulfatase"/>
    <property type="match status" value="1"/>
</dbReference>
<evidence type="ECO:0000256" key="4">
    <source>
        <dbReference type="ARBA" id="ARBA00022837"/>
    </source>
</evidence>
<sequence>MKIINIVAIVLAVVYSSAIDTYAKVKKLKPNLIVIMADDLGYADVGFNGCKDIPTPNIDRIASEGVKFTNGYTSYSVCSPSRAGFLTGRYQQRFGFERNPQYRPDDPDMGLTTDEMTIAESLAQVGYQSTVIGKWHMGAHKATHHPLNRGFAEFFGHLGGGHRYFPEELTIKDSYAISGEHDSYRTWIMRNHTPVKTSKYLTDEFSDEAVSFIKRHANEPFFLFLSYNAPHGPLQATDEYLQRFPDIKDTKRKTYAAMVSALDDGVGRVLETLEELAIDDNTIIFFLSDNGGPETKNASDNGPLREGKSSHYEGGYRVPFAMRWKSQVDATVYDFPISSLDIFATISALAKSPINKDKPLDGVNLIPYVTGNSNKAPHQNIYLRKFDQQRYCVRDGDYKLVMHNNGKTKELYNLSEDIGEQNNLADQMPEKVKELELILNEWTSELIDPTFLGLIHSEAWKKQGRKAK</sequence>
<evidence type="ECO:0000256" key="2">
    <source>
        <dbReference type="ARBA" id="ARBA00022723"/>
    </source>
</evidence>
<dbReference type="InterPro" id="IPR024607">
    <property type="entry name" value="Sulfatase_CS"/>
</dbReference>
<dbReference type="EMBL" id="JAGUCN010000007">
    <property type="protein sequence ID" value="MBS2211281.1"/>
    <property type="molecule type" value="Genomic_DNA"/>
</dbReference>
<proteinExistence type="inferred from homology"/>
<dbReference type="SUPFAM" id="SSF53649">
    <property type="entry name" value="Alkaline phosphatase-like"/>
    <property type="match status" value="1"/>
</dbReference>
<dbReference type="Proteomes" id="UP000721861">
    <property type="component" value="Unassembled WGS sequence"/>
</dbReference>
<evidence type="ECO:0000313" key="7">
    <source>
        <dbReference type="Proteomes" id="UP000721861"/>
    </source>
</evidence>
<gene>
    <name evidence="6" type="ORF">KEM09_07710</name>
</gene>
<dbReference type="Gene3D" id="3.30.1120.10">
    <property type="match status" value="1"/>
</dbReference>